<dbReference type="Pfam" id="PF08246">
    <property type="entry name" value="Inhibitor_I29"/>
    <property type="match status" value="1"/>
</dbReference>
<dbReference type="FunFam" id="3.90.70.10:FF:000067">
    <property type="entry name" value="Senescence-specific cysteine protease"/>
    <property type="match status" value="1"/>
</dbReference>
<dbReference type="PROSITE" id="PS00139">
    <property type="entry name" value="THIOL_PROTEASE_CYS"/>
    <property type="match status" value="1"/>
</dbReference>
<comment type="caution">
    <text evidence="10">The sequence shown here is derived from an EMBL/GenBank/DDBJ whole genome shotgun (WGS) entry which is preliminary data.</text>
</comment>
<evidence type="ECO:0000256" key="6">
    <source>
        <dbReference type="ARBA" id="ARBA00023157"/>
    </source>
</evidence>
<keyword evidence="4" id="KW-0378">Hydrolase</keyword>
<evidence type="ECO:0000259" key="9">
    <source>
        <dbReference type="SMART" id="SM00848"/>
    </source>
</evidence>
<feature type="domain" description="Cathepsin propeptide inhibitor" evidence="9">
    <location>
        <begin position="40"/>
        <end position="97"/>
    </location>
</feature>
<name>A0A843THK4_COLES</name>
<dbReference type="Proteomes" id="UP000652761">
    <property type="component" value="Unassembled WGS sequence"/>
</dbReference>
<feature type="domain" description="Peptidase C1A papain C-terminal" evidence="8">
    <location>
        <begin position="146"/>
        <end position="362"/>
    </location>
</feature>
<dbReference type="PROSITE" id="PS00640">
    <property type="entry name" value="THIOL_PROTEASE_ASN"/>
    <property type="match status" value="1"/>
</dbReference>
<dbReference type="CDD" id="cd02248">
    <property type="entry name" value="Peptidase_C1A"/>
    <property type="match status" value="1"/>
</dbReference>
<protein>
    <submittedName>
        <fullName evidence="10">Uncharacterized protein</fullName>
    </submittedName>
</protein>
<keyword evidence="11" id="KW-1185">Reference proteome</keyword>
<dbReference type="InterPro" id="IPR000169">
    <property type="entry name" value="Pept_cys_AS"/>
</dbReference>
<evidence type="ECO:0000313" key="11">
    <source>
        <dbReference type="Proteomes" id="UP000652761"/>
    </source>
</evidence>
<dbReference type="Pfam" id="PF00112">
    <property type="entry name" value="Peptidase_C1"/>
    <property type="match status" value="1"/>
</dbReference>
<dbReference type="AlphaFoldDB" id="A0A843THK4"/>
<dbReference type="InterPro" id="IPR039417">
    <property type="entry name" value="Peptidase_C1A_papain-like"/>
</dbReference>
<evidence type="ECO:0000256" key="3">
    <source>
        <dbReference type="ARBA" id="ARBA00022729"/>
    </source>
</evidence>
<dbReference type="GO" id="GO:0008234">
    <property type="term" value="F:cysteine-type peptidase activity"/>
    <property type="evidence" value="ECO:0007669"/>
    <property type="project" value="UniProtKB-KW"/>
</dbReference>
<evidence type="ECO:0000256" key="2">
    <source>
        <dbReference type="ARBA" id="ARBA00022670"/>
    </source>
</evidence>
<evidence type="ECO:0000313" key="10">
    <source>
        <dbReference type="EMBL" id="MQL71278.1"/>
    </source>
</evidence>
<dbReference type="PROSITE" id="PS00639">
    <property type="entry name" value="THIOL_PROTEASE_HIS"/>
    <property type="match status" value="1"/>
</dbReference>
<dbReference type="InterPro" id="IPR000668">
    <property type="entry name" value="Peptidase_C1A_C"/>
</dbReference>
<dbReference type="GO" id="GO:0006508">
    <property type="term" value="P:proteolysis"/>
    <property type="evidence" value="ECO:0007669"/>
    <property type="project" value="UniProtKB-KW"/>
</dbReference>
<dbReference type="SUPFAM" id="SSF54001">
    <property type="entry name" value="Cysteine proteinases"/>
    <property type="match status" value="1"/>
</dbReference>
<comment type="similarity">
    <text evidence="1">Belongs to the peptidase C1 family.</text>
</comment>
<dbReference type="SMART" id="SM00848">
    <property type="entry name" value="Inhibitor_I29"/>
    <property type="match status" value="1"/>
</dbReference>
<evidence type="ECO:0000256" key="4">
    <source>
        <dbReference type="ARBA" id="ARBA00022801"/>
    </source>
</evidence>
<dbReference type="OrthoDB" id="10253408at2759"/>
<dbReference type="PRINTS" id="PR00705">
    <property type="entry name" value="PAPAIN"/>
</dbReference>
<dbReference type="EMBL" id="NMUH01000093">
    <property type="protein sequence ID" value="MQL71278.1"/>
    <property type="molecule type" value="Genomic_DNA"/>
</dbReference>
<dbReference type="InterPro" id="IPR025661">
    <property type="entry name" value="Pept_asp_AS"/>
</dbReference>
<dbReference type="PANTHER" id="PTHR12411">
    <property type="entry name" value="CYSTEINE PROTEASE FAMILY C1-RELATED"/>
    <property type="match status" value="1"/>
</dbReference>
<dbReference type="InterPro" id="IPR013201">
    <property type="entry name" value="Prot_inhib_I29"/>
</dbReference>
<dbReference type="InterPro" id="IPR013128">
    <property type="entry name" value="Peptidase_C1A"/>
</dbReference>
<accession>A0A843THK4</accession>
<dbReference type="SMART" id="SM00645">
    <property type="entry name" value="Pept_C1"/>
    <property type="match status" value="1"/>
</dbReference>
<keyword evidence="5" id="KW-0788">Thiol protease</keyword>
<evidence type="ECO:0000256" key="5">
    <source>
        <dbReference type="ARBA" id="ARBA00022807"/>
    </source>
</evidence>
<reference evidence="10" key="1">
    <citation type="submission" date="2017-07" db="EMBL/GenBank/DDBJ databases">
        <title>Taro Niue Genome Assembly and Annotation.</title>
        <authorList>
            <person name="Atibalentja N."/>
            <person name="Keating K."/>
            <person name="Fields C.J."/>
        </authorList>
    </citation>
    <scope>NUCLEOTIDE SEQUENCE</scope>
    <source>
        <strain evidence="10">Niue_2</strain>
        <tissue evidence="10">Leaf</tissue>
    </source>
</reference>
<keyword evidence="3 7" id="KW-0732">Signal</keyword>
<feature type="chain" id="PRO_5032741998" evidence="7">
    <location>
        <begin position="23"/>
        <end position="363"/>
    </location>
</feature>
<sequence>MASPKLQLVCLAALYILASSAALTSPCCNSTVKDPIEERYERWLARYGRRYEAEPGEKERRFNIYRRNVLLIDAVNAMNLSYKLTDTMFADLTNREFRAKRTCLRHPSSLQLSPPVPKGGEEAPGTSCLCADKASPSRLCPQPIILPSSVDWRKKGAVTPVKDQGTCGCCWAFSAVAAMEGINQIKTGKLVSLSVQELVDCDEGNGNEGCKGGLMTQAFQFAVRNGGVTTESNYPYTGTDGSCDKQRATNPVATIAGYKEVAENSELALQAAVAGQPVSVAIDAGSFSLQMYSDGVFSGPCGIGLNHGVVAVGYGDDGVDKFWIVKNSWGADWGEQGYIRIKRDVGVKEGLCGIAMMGSYPFK</sequence>
<organism evidence="10 11">
    <name type="scientific">Colocasia esculenta</name>
    <name type="common">Wild taro</name>
    <name type="synonym">Arum esculentum</name>
    <dbReference type="NCBI Taxonomy" id="4460"/>
    <lineage>
        <taxon>Eukaryota</taxon>
        <taxon>Viridiplantae</taxon>
        <taxon>Streptophyta</taxon>
        <taxon>Embryophyta</taxon>
        <taxon>Tracheophyta</taxon>
        <taxon>Spermatophyta</taxon>
        <taxon>Magnoliopsida</taxon>
        <taxon>Liliopsida</taxon>
        <taxon>Araceae</taxon>
        <taxon>Aroideae</taxon>
        <taxon>Colocasieae</taxon>
        <taxon>Colocasia</taxon>
    </lineage>
</organism>
<evidence type="ECO:0000259" key="8">
    <source>
        <dbReference type="SMART" id="SM00645"/>
    </source>
</evidence>
<keyword evidence="2" id="KW-0645">Protease</keyword>
<gene>
    <name evidence="10" type="ORF">Taro_003604</name>
</gene>
<dbReference type="Gene3D" id="3.90.70.10">
    <property type="entry name" value="Cysteine proteinases"/>
    <property type="match status" value="1"/>
</dbReference>
<keyword evidence="6" id="KW-1015">Disulfide bond</keyword>
<evidence type="ECO:0000256" key="1">
    <source>
        <dbReference type="ARBA" id="ARBA00008455"/>
    </source>
</evidence>
<dbReference type="InterPro" id="IPR038765">
    <property type="entry name" value="Papain-like_cys_pep_sf"/>
</dbReference>
<feature type="signal peptide" evidence="7">
    <location>
        <begin position="1"/>
        <end position="22"/>
    </location>
</feature>
<dbReference type="InterPro" id="IPR025660">
    <property type="entry name" value="Pept_his_AS"/>
</dbReference>
<proteinExistence type="inferred from homology"/>
<evidence type="ECO:0000256" key="7">
    <source>
        <dbReference type="SAM" id="SignalP"/>
    </source>
</evidence>